<protein>
    <submittedName>
        <fullName evidence="1">Uncharacterized protein</fullName>
    </submittedName>
</protein>
<keyword evidence="2" id="KW-1185">Reference proteome</keyword>
<reference evidence="1" key="1">
    <citation type="submission" date="2018-11" db="EMBL/GenBank/DDBJ databases">
        <authorList>
            <consortium name="Pathogen Informatics"/>
        </authorList>
    </citation>
    <scope>NUCLEOTIDE SEQUENCE</scope>
</reference>
<gene>
    <name evidence="1" type="ORF">PXEA_LOCUS22788</name>
</gene>
<evidence type="ECO:0000313" key="1">
    <source>
        <dbReference type="EMBL" id="VEL29348.1"/>
    </source>
</evidence>
<dbReference type="AlphaFoldDB" id="A0A3S5AQ84"/>
<evidence type="ECO:0000313" key="2">
    <source>
        <dbReference type="Proteomes" id="UP000784294"/>
    </source>
</evidence>
<dbReference type="EMBL" id="CAAALY010102315">
    <property type="protein sequence ID" value="VEL29348.1"/>
    <property type="molecule type" value="Genomic_DNA"/>
</dbReference>
<proteinExistence type="predicted"/>
<dbReference type="Proteomes" id="UP000784294">
    <property type="component" value="Unassembled WGS sequence"/>
</dbReference>
<accession>A0A3S5AQ84</accession>
<comment type="caution">
    <text evidence="1">The sequence shown here is derived from an EMBL/GenBank/DDBJ whole genome shotgun (WGS) entry which is preliminary data.</text>
</comment>
<organism evidence="1 2">
    <name type="scientific">Protopolystoma xenopodis</name>
    <dbReference type="NCBI Taxonomy" id="117903"/>
    <lineage>
        <taxon>Eukaryota</taxon>
        <taxon>Metazoa</taxon>
        <taxon>Spiralia</taxon>
        <taxon>Lophotrochozoa</taxon>
        <taxon>Platyhelminthes</taxon>
        <taxon>Monogenea</taxon>
        <taxon>Polyopisthocotylea</taxon>
        <taxon>Polystomatidea</taxon>
        <taxon>Polystomatidae</taxon>
        <taxon>Protopolystoma</taxon>
    </lineage>
</organism>
<name>A0A3S5AQ84_9PLAT</name>
<sequence length="110" mass="12259">MIPPVDRSTLVELFPPNHLDKLDYCIVEVTSSLNITKNYLLYATVARAIVTLDDHPKCVPSIIIDCEGDFCASSLAIELDDFIRSRRPLLKSEAVREIIEEASLAGLMLI</sequence>